<dbReference type="AlphaFoldDB" id="A0AA38M153"/>
<evidence type="ECO:0000313" key="1">
    <source>
        <dbReference type="EMBL" id="KAJ3626874.1"/>
    </source>
</evidence>
<proteinExistence type="predicted"/>
<gene>
    <name evidence="1" type="ORF">Zmor_004219</name>
</gene>
<sequence>MSEITAYKPPSRPLINSVLDVLFVTRSSVAKYEDLNCKRPRPGTTLSVTQTAESLNLTPTCAATRLRITVPNSQNEDEVIRLTRFGRLENIHIMATKTLYELTPDQLQNLLNLGDEKELLRTYTRTFTDWAQFSKALDITFSTSSAFLRAPALLDVALAKFKSALTMVYHTTRTTREVEFRPNRLPDELKPLICKRRRLIRVTMVSQRPEDKLAL</sequence>
<accession>A0AA38M153</accession>
<keyword evidence="2" id="KW-1185">Reference proteome</keyword>
<name>A0AA38M153_9CUCU</name>
<dbReference type="EMBL" id="JALNTZ010001339">
    <property type="protein sequence ID" value="KAJ3626874.1"/>
    <property type="molecule type" value="Genomic_DNA"/>
</dbReference>
<evidence type="ECO:0000313" key="2">
    <source>
        <dbReference type="Proteomes" id="UP001168821"/>
    </source>
</evidence>
<protein>
    <submittedName>
        <fullName evidence="1">Uncharacterized protein</fullName>
    </submittedName>
</protein>
<dbReference type="Proteomes" id="UP001168821">
    <property type="component" value="Unassembled WGS sequence"/>
</dbReference>
<organism evidence="1 2">
    <name type="scientific">Zophobas morio</name>
    <dbReference type="NCBI Taxonomy" id="2755281"/>
    <lineage>
        <taxon>Eukaryota</taxon>
        <taxon>Metazoa</taxon>
        <taxon>Ecdysozoa</taxon>
        <taxon>Arthropoda</taxon>
        <taxon>Hexapoda</taxon>
        <taxon>Insecta</taxon>
        <taxon>Pterygota</taxon>
        <taxon>Neoptera</taxon>
        <taxon>Endopterygota</taxon>
        <taxon>Coleoptera</taxon>
        <taxon>Polyphaga</taxon>
        <taxon>Cucujiformia</taxon>
        <taxon>Tenebrionidae</taxon>
        <taxon>Zophobas</taxon>
    </lineage>
</organism>
<reference evidence="1" key="1">
    <citation type="journal article" date="2023" name="G3 (Bethesda)">
        <title>Whole genome assemblies of Zophobas morio and Tenebrio molitor.</title>
        <authorList>
            <person name="Kaur S."/>
            <person name="Stinson S.A."/>
            <person name="diCenzo G.C."/>
        </authorList>
    </citation>
    <scope>NUCLEOTIDE SEQUENCE</scope>
    <source>
        <strain evidence="1">QUZm001</strain>
    </source>
</reference>
<comment type="caution">
    <text evidence="1">The sequence shown here is derived from an EMBL/GenBank/DDBJ whole genome shotgun (WGS) entry which is preliminary data.</text>
</comment>